<sequence length="1297" mass="144823">MTAYLSELEVNVEDTYAFEIEPITDYVFINDPRKEEMLGSYSAKLFDVSANISLGSSVSDVVGRWILNYDYTLTSELAFSQNYALLSDLFTITNDNIAFTEIAQDNFNVSMNNGALVLTSGEVSYTYTAVQQEGNLYLATVDKQVNGVSEFVLAVLIASFDDSASTFIGGLGKEFPNVHIAHINSGYADQWDGDKLKIENVWGYRFGPNGVLNRGITGKKGTMYNEGVDFFTLGTEWTWDANDSQVFLEILYDENTAYENHYLRTWDVIATNSSGFTAVFERERRTQDWNYDGTITADEEDRWYILPRINFIAPDDLSRYQPAWDNTVAIGSFSDDDTDGDNIPNNSDNDDDNDGYSDLVELQLGTDPLDPASNGDDFDGDGIIDANDDDDDNDGVLDADDIAPTDPRVGAKLTIDSSVIDNTYLEITNSPLAKPSFSIEESGALVSFDHSTGVFVYADDQTYEVGTFAIVDDVLIIDSESDVDTYIEDVFYLAEMGIIDYQTAESYYNIIGSSDVVVREQSIGNDLYLIKQDGLVDTFYTIEKEQILFVNDWQRELLTGSTSLTPLLVENAEIVELTRLSDSTSIPFVDSEIVDKTWAMPVLIDTRSDDSMIKDVAVEFSSTTFESKVLDIQGSWAIDIDGKLHLTTEDGDLIVLTRYDEFDGMSSVHSLVTTQLKEQIEGAWIDGTGGYDMPTPVATATQNQAVIYYNREDKNFTGWTLHVWSGGECTGSLVTDTEWNDGLEPDGIDPEFGAYWTVDTVDDNSCINFIPHNVNEGIQTQDFKAYLAESDTNQFFVLSLNDRDGWDTTDVLTNPRTYASLDIYNMVDAVLSDYRYIGAQDSAASFAGIADHLVNFSWDLLDPDNYDESGNPYPHDFDFLVTLNSGHFIWETGGFDYNSVVENQRWEIDPIDGSFVERYIVNRSDMAENSDCTVNDIDCVIHYEYRFTPLSTVGNRTYFVGSYFYNPTAWAGQYDPMDINADTFNVGFLETSEFSDFDFDLDGISDTWDNDDDNDGVNDNDDSFPFDPNESHDTDQDGIGNNADLDDDNDGVDDENDVDPLDPEYGVKVEINANSFTNEYILISSGRGSNPDFNLFTANGIRLSYGANGEYRASNFNGDISGTWSVVNNTAIADLNGDTEVVWFTAWDLLDVGVVDFDTALRFVDEFGENSFEVEVRSTKEELSLIEESQLERHFRIVTTASYLPVDDNYREALYGSVGAAAKLAIRNQYNATYRVESEMQFDTLSTANFNGVYTFLGLPYDSDDDGEIDSTITDIVDMNNNVSITGLTPDFTCSRL</sequence>
<dbReference type="InterPro" id="IPR013784">
    <property type="entry name" value="Carb-bd-like_fold"/>
</dbReference>
<reference evidence="10 11" key="1">
    <citation type="submission" date="2023-01" db="EMBL/GenBank/DDBJ databases">
        <title>Psychrosphaera sp. nov., isolated from marine algae.</title>
        <authorList>
            <person name="Bayburt H."/>
            <person name="Choi B.J."/>
            <person name="Kim J.M."/>
            <person name="Choi D.G."/>
            <person name="Jeon C.O."/>
        </authorList>
    </citation>
    <scope>NUCLEOTIDE SEQUENCE [LARGE SCALE GENOMIC DNA]</scope>
    <source>
        <strain evidence="10 11">G1-22</strain>
    </source>
</reference>
<dbReference type="PANTHER" id="PTHR10199:SF100">
    <property type="entry name" value="THROMBOSPONDIN, ISOFORM A"/>
    <property type="match status" value="1"/>
</dbReference>
<dbReference type="SUPFAM" id="SSF103647">
    <property type="entry name" value="TSP type-3 repeat"/>
    <property type="match status" value="2"/>
</dbReference>
<protein>
    <submittedName>
        <fullName evidence="10">Pullulanase-associated domain-containing protein</fullName>
    </submittedName>
</protein>
<keyword evidence="5" id="KW-0378">Hydrolase</keyword>
<dbReference type="Proteomes" id="UP001528411">
    <property type="component" value="Unassembled WGS sequence"/>
</dbReference>
<feature type="compositionally biased region" description="Acidic residues" evidence="8">
    <location>
        <begin position="1008"/>
        <end position="1024"/>
    </location>
</feature>
<evidence type="ECO:0000256" key="3">
    <source>
        <dbReference type="ARBA" id="ARBA00022525"/>
    </source>
</evidence>
<dbReference type="Pfam" id="PF18884">
    <property type="entry name" value="TSP3_bac"/>
    <property type="match status" value="1"/>
</dbReference>
<dbReference type="EMBL" id="JAQOMS010000002">
    <property type="protein sequence ID" value="MDC2888941.1"/>
    <property type="molecule type" value="Genomic_DNA"/>
</dbReference>
<dbReference type="PANTHER" id="PTHR10199">
    <property type="entry name" value="THROMBOSPONDIN"/>
    <property type="match status" value="1"/>
</dbReference>
<keyword evidence="3" id="KW-0964">Secreted</keyword>
<evidence type="ECO:0000313" key="11">
    <source>
        <dbReference type="Proteomes" id="UP001528411"/>
    </source>
</evidence>
<evidence type="ECO:0000259" key="9">
    <source>
        <dbReference type="Pfam" id="PF03714"/>
    </source>
</evidence>
<feature type="region of interest" description="Disordered" evidence="8">
    <location>
        <begin position="1008"/>
        <end position="1063"/>
    </location>
</feature>
<feature type="region of interest" description="Disordered" evidence="8">
    <location>
        <begin position="331"/>
        <end position="403"/>
    </location>
</feature>
<keyword evidence="11" id="KW-1185">Reference proteome</keyword>
<feature type="compositionally biased region" description="Acidic residues" evidence="8">
    <location>
        <begin position="1044"/>
        <end position="1062"/>
    </location>
</feature>
<dbReference type="Gene3D" id="4.10.1080.10">
    <property type="entry name" value="TSP type-3 repeat"/>
    <property type="match status" value="2"/>
</dbReference>
<gene>
    <name evidence="10" type="ORF">PN838_09360</name>
</gene>
<dbReference type="InterPro" id="IPR028974">
    <property type="entry name" value="TSP_type-3_rpt"/>
</dbReference>
<evidence type="ECO:0000256" key="8">
    <source>
        <dbReference type="SAM" id="MobiDB-lite"/>
    </source>
</evidence>
<evidence type="ECO:0000256" key="5">
    <source>
        <dbReference type="ARBA" id="ARBA00022801"/>
    </source>
</evidence>
<feature type="domain" description="Pullulanase carbohydrate-binding module 41" evidence="9">
    <location>
        <begin position="705"/>
        <end position="799"/>
    </location>
</feature>
<comment type="similarity">
    <text evidence="2">Belongs to the glycosyl hydrolase 13 family.</text>
</comment>
<dbReference type="InterPro" id="IPR018247">
    <property type="entry name" value="EF_Hand_1_Ca_BS"/>
</dbReference>
<dbReference type="Gene3D" id="2.60.40.1110">
    <property type="match status" value="1"/>
</dbReference>
<organism evidence="10 11">
    <name type="scientific">Psychrosphaera algicola</name>
    <dbReference type="NCBI Taxonomy" id="3023714"/>
    <lineage>
        <taxon>Bacteria</taxon>
        <taxon>Pseudomonadati</taxon>
        <taxon>Pseudomonadota</taxon>
        <taxon>Gammaproteobacteria</taxon>
        <taxon>Alteromonadales</taxon>
        <taxon>Pseudoalteromonadaceae</taxon>
        <taxon>Psychrosphaera</taxon>
    </lineage>
</organism>
<dbReference type="CDD" id="cd10315">
    <property type="entry name" value="CBM41_pullulanase"/>
    <property type="match status" value="1"/>
</dbReference>
<evidence type="ECO:0000256" key="6">
    <source>
        <dbReference type="ARBA" id="ARBA00022837"/>
    </source>
</evidence>
<proteinExistence type="inferred from homology"/>
<comment type="caution">
    <text evidence="10">The sequence shown here is derived from an EMBL/GenBank/DDBJ whole genome shotgun (WGS) entry which is preliminary data.</text>
</comment>
<accession>A0ABT5FC13</accession>
<evidence type="ECO:0000256" key="4">
    <source>
        <dbReference type="ARBA" id="ARBA00022729"/>
    </source>
</evidence>
<evidence type="ECO:0000256" key="7">
    <source>
        <dbReference type="ARBA" id="ARBA00023295"/>
    </source>
</evidence>
<keyword evidence="6" id="KW-0106">Calcium</keyword>
<keyword evidence="4" id="KW-0732">Signal</keyword>
<keyword evidence="7" id="KW-0326">Glycosidase</keyword>
<dbReference type="InterPro" id="IPR005323">
    <property type="entry name" value="CBM41_pullulanase"/>
</dbReference>
<dbReference type="Pfam" id="PF03714">
    <property type="entry name" value="PUD"/>
    <property type="match status" value="1"/>
</dbReference>
<evidence type="ECO:0000256" key="2">
    <source>
        <dbReference type="ARBA" id="ARBA00008061"/>
    </source>
</evidence>
<evidence type="ECO:0000256" key="1">
    <source>
        <dbReference type="ARBA" id="ARBA00004613"/>
    </source>
</evidence>
<name>A0ABT5FC13_9GAMM</name>
<dbReference type="PROSITE" id="PS00018">
    <property type="entry name" value="EF_HAND_1"/>
    <property type="match status" value="1"/>
</dbReference>
<dbReference type="RefSeq" id="WP_272182556.1">
    <property type="nucleotide sequence ID" value="NZ_JAQOMS010000002.1"/>
</dbReference>
<evidence type="ECO:0000313" key="10">
    <source>
        <dbReference type="EMBL" id="MDC2888941.1"/>
    </source>
</evidence>
<dbReference type="InterPro" id="IPR059100">
    <property type="entry name" value="TSP3_bac"/>
</dbReference>
<feature type="compositionally biased region" description="Acidic residues" evidence="8">
    <location>
        <begin position="376"/>
        <end position="403"/>
    </location>
</feature>
<dbReference type="SUPFAM" id="SSF49452">
    <property type="entry name" value="Starch-binding domain-like"/>
    <property type="match status" value="1"/>
</dbReference>
<comment type="subcellular location">
    <subcellularLocation>
        <location evidence="1">Secreted</location>
    </subcellularLocation>
</comment>